<evidence type="ECO:0000256" key="1">
    <source>
        <dbReference type="SAM" id="Coils"/>
    </source>
</evidence>
<reference evidence="2 3" key="1">
    <citation type="submission" date="2017-07" db="EMBL/GenBank/DDBJ databases">
        <title>Complete Genome Sequence of the cosmetic ferment Vitreoscilla filiformis (ATCC15551).</title>
        <authorList>
            <person name="Contreras S."/>
            <person name="Sagory-Zalkind P."/>
            <person name="Blanquart H."/>
            <person name="Iltis A."/>
            <person name="Morand S.C."/>
        </authorList>
    </citation>
    <scope>NUCLEOTIDE SEQUENCE [LARGE SCALE GENOMIC DNA]</scope>
    <source>
        <strain evidence="2 3">ATCC 15551</strain>
    </source>
</reference>
<proteinExistence type="predicted"/>
<name>A0A221KDU1_VITFI</name>
<dbReference type="Pfam" id="PF20567">
    <property type="entry name" value="DUF6776"/>
    <property type="match status" value="1"/>
</dbReference>
<feature type="coiled-coil region" evidence="1">
    <location>
        <begin position="41"/>
        <end position="110"/>
    </location>
</feature>
<keyword evidence="3" id="KW-1185">Reference proteome</keyword>
<dbReference type="Proteomes" id="UP000199729">
    <property type="component" value="Chromosome"/>
</dbReference>
<keyword evidence="1" id="KW-0175">Coiled coil</keyword>
<sequence length="222" mass="24380">MTISRRLPWPLRWAGIALMLGLSAALALWTFEFGKTIAGLDRDSHERIAELETQVERLRQERDKAQAVANTAESLLTTERTTQSKLAEKVSQLEATNVKLKEDLSVFERLLQGAGKGVAALSVKDLQVDAPQPGRLHYQFMLLLGNRNGPAFSGRYEVTLSGTLGGKPWKLSPPAGRQPVQVKPYQRFSVDLEYPAQAVVKTVQVSVTDPGGTVRATETLSL</sequence>
<evidence type="ECO:0000313" key="3">
    <source>
        <dbReference type="Proteomes" id="UP000199729"/>
    </source>
</evidence>
<gene>
    <name evidence="2" type="ORF">VITFI_CDS1403</name>
</gene>
<dbReference type="RefSeq" id="WP_198301656.1">
    <property type="nucleotide sequence ID" value="NZ_CP022423.1"/>
</dbReference>
<dbReference type="InterPro" id="IPR046703">
    <property type="entry name" value="DUF6776"/>
</dbReference>
<organism evidence="2 3">
    <name type="scientific">Vitreoscilla filiformis</name>
    <dbReference type="NCBI Taxonomy" id="63"/>
    <lineage>
        <taxon>Bacteria</taxon>
        <taxon>Pseudomonadati</taxon>
        <taxon>Pseudomonadota</taxon>
        <taxon>Betaproteobacteria</taxon>
        <taxon>Neisseriales</taxon>
        <taxon>Neisseriaceae</taxon>
        <taxon>Vitreoscilla</taxon>
    </lineage>
</organism>
<dbReference type="AlphaFoldDB" id="A0A221KDU1"/>
<evidence type="ECO:0000313" key="2">
    <source>
        <dbReference type="EMBL" id="ASM77181.1"/>
    </source>
</evidence>
<accession>A0A221KDU1</accession>
<protein>
    <submittedName>
        <fullName evidence="2">Uncharacterized protein</fullName>
    </submittedName>
</protein>
<dbReference type="KEGG" id="vff:VITFI_CDS1403"/>
<dbReference type="EMBL" id="CP022423">
    <property type="protein sequence ID" value="ASM77181.1"/>
    <property type="molecule type" value="Genomic_DNA"/>
</dbReference>